<comment type="subcellular location">
    <subcellularLocation>
        <location evidence="1">Nucleus</location>
    </subcellularLocation>
</comment>
<evidence type="ECO:0000313" key="4">
    <source>
        <dbReference type="Proteomes" id="UP000092460"/>
    </source>
</evidence>
<dbReference type="InterPro" id="IPR009057">
    <property type="entry name" value="Homeodomain-like_sf"/>
</dbReference>
<evidence type="ECO:0000313" key="3">
    <source>
        <dbReference type="EnsemblMetazoa" id="GPPI033010-PA"/>
    </source>
</evidence>
<name>A0A1B0BKE4_9MUSC</name>
<sequence length="138" mass="15876">MFLYCTKKCCLPRRKNQICKYEATAKVKRTFPNSITATYLRLPKLESHKYSLKMNNRNQKKVKRKTITLETKIAILNRLADGEGSTALGKEYKLGESIIRAIQKRASRINESKNSATNESGKRISYSRNILIEKTDCI</sequence>
<dbReference type="GO" id="GO:0003677">
    <property type="term" value="F:DNA binding"/>
    <property type="evidence" value="ECO:0007669"/>
    <property type="project" value="InterPro"/>
</dbReference>
<dbReference type="SUPFAM" id="SSF46689">
    <property type="entry name" value="Homeodomain-like"/>
    <property type="match status" value="1"/>
</dbReference>
<dbReference type="GO" id="GO:0005634">
    <property type="term" value="C:nucleus"/>
    <property type="evidence" value="ECO:0007669"/>
    <property type="project" value="UniProtKB-SubCell"/>
</dbReference>
<proteinExistence type="predicted"/>
<dbReference type="Pfam" id="PF04218">
    <property type="entry name" value="CENP-B_N"/>
    <property type="match status" value="1"/>
</dbReference>
<dbReference type="VEuPathDB" id="VectorBase:GPPI033010"/>
<dbReference type="InterPro" id="IPR007889">
    <property type="entry name" value="HTH_Psq"/>
</dbReference>
<keyword evidence="4" id="KW-1185">Reference proteome</keyword>
<evidence type="ECO:0000256" key="1">
    <source>
        <dbReference type="ARBA" id="ARBA00004123"/>
    </source>
</evidence>
<organism evidence="3 4">
    <name type="scientific">Glossina palpalis gambiensis</name>
    <dbReference type="NCBI Taxonomy" id="67801"/>
    <lineage>
        <taxon>Eukaryota</taxon>
        <taxon>Metazoa</taxon>
        <taxon>Ecdysozoa</taxon>
        <taxon>Arthropoda</taxon>
        <taxon>Hexapoda</taxon>
        <taxon>Insecta</taxon>
        <taxon>Pterygota</taxon>
        <taxon>Neoptera</taxon>
        <taxon>Endopterygota</taxon>
        <taxon>Diptera</taxon>
        <taxon>Brachycera</taxon>
        <taxon>Muscomorpha</taxon>
        <taxon>Hippoboscoidea</taxon>
        <taxon>Glossinidae</taxon>
        <taxon>Glossina</taxon>
    </lineage>
</organism>
<protein>
    <recommendedName>
        <fullName evidence="2">HTH psq-type domain-containing protein</fullName>
    </recommendedName>
</protein>
<dbReference type="EMBL" id="JXJN01015909">
    <property type="status" value="NOT_ANNOTATED_CDS"/>
    <property type="molecule type" value="Genomic_DNA"/>
</dbReference>
<dbReference type="Proteomes" id="UP000092460">
    <property type="component" value="Unassembled WGS sequence"/>
</dbReference>
<reference evidence="3" key="2">
    <citation type="submission" date="2020-05" db="UniProtKB">
        <authorList>
            <consortium name="EnsemblMetazoa"/>
        </authorList>
    </citation>
    <scope>IDENTIFICATION</scope>
    <source>
        <strain evidence="3">IAEA</strain>
    </source>
</reference>
<evidence type="ECO:0000259" key="2">
    <source>
        <dbReference type="Pfam" id="PF04218"/>
    </source>
</evidence>
<dbReference type="AlphaFoldDB" id="A0A1B0BKE4"/>
<dbReference type="EnsemblMetazoa" id="GPPI033010-RA">
    <property type="protein sequence ID" value="GPPI033010-PA"/>
    <property type="gene ID" value="GPPI033010"/>
</dbReference>
<feature type="domain" description="HTH psq-type" evidence="2">
    <location>
        <begin position="62"/>
        <end position="105"/>
    </location>
</feature>
<reference evidence="4" key="1">
    <citation type="submission" date="2015-01" db="EMBL/GenBank/DDBJ databases">
        <authorList>
            <person name="Aksoy S."/>
            <person name="Warren W."/>
            <person name="Wilson R.K."/>
        </authorList>
    </citation>
    <scope>NUCLEOTIDE SEQUENCE [LARGE SCALE GENOMIC DNA]</scope>
    <source>
        <strain evidence="4">IAEA</strain>
    </source>
</reference>
<accession>A0A1B0BKE4</accession>